<keyword evidence="1" id="KW-0472">Membrane</keyword>
<reference evidence="3" key="1">
    <citation type="journal article" date="2019" name="Int. J. Syst. Evol. Microbiol.">
        <title>The Global Catalogue of Microorganisms (GCM) 10K type strain sequencing project: providing services to taxonomists for standard genome sequencing and annotation.</title>
        <authorList>
            <consortium name="The Broad Institute Genomics Platform"/>
            <consortium name="The Broad Institute Genome Sequencing Center for Infectious Disease"/>
            <person name="Wu L."/>
            <person name="Ma J."/>
        </authorList>
    </citation>
    <scope>NUCLEOTIDE SEQUENCE [LARGE SCALE GENOMIC DNA]</scope>
    <source>
        <strain evidence="3">CGMCC 1.10698</strain>
    </source>
</reference>
<gene>
    <name evidence="2" type="ORF">ACFOW9_05255</name>
</gene>
<keyword evidence="1" id="KW-1133">Transmembrane helix</keyword>
<evidence type="ECO:0000313" key="2">
    <source>
        <dbReference type="EMBL" id="MFC4265005.1"/>
    </source>
</evidence>
<feature type="transmembrane region" description="Helical" evidence="1">
    <location>
        <begin position="72"/>
        <end position="94"/>
    </location>
</feature>
<proteinExistence type="predicted"/>
<dbReference type="RefSeq" id="WP_230066626.1">
    <property type="nucleotide sequence ID" value="NZ_BAABLL010000019.1"/>
</dbReference>
<sequence>MSQSTLIRRLSRRETHSARSALSIVSGAVLLILILWLVVELVLSMTGNAPLTLSPAELAERTAALATDTLPAALWGAAAVLVLLGLVLVSAAILPGRKSRHVLANPRSAVVVDSQVLAGAISRIARNAAGLAPEQVTSSVGRKRVHVVLDPASGRAVDTEAVRAAVQKHTSGYELRRPLAVSVTNAQDTAVGA</sequence>
<comment type="caution">
    <text evidence="2">The sequence shown here is derived from an EMBL/GenBank/DDBJ whole genome shotgun (WGS) entry which is preliminary data.</text>
</comment>
<dbReference type="Proteomes" id="UP001595773">
    <property type="component" value="Unassembled WGS sequence"/>
</dbReference>
<evidence type="ECO:0000313" key="3">
    <source>
        <dbReference type="Proteomes" id="UP001595773"/>
    </source>
</evidence>
<organism evidence="2 3">
    <name type="scientific">Arthrobacter cryoconiti</name>
    <dbReference type="NCBI Taxonomy" id="748907"/>
    <lineage>
        <taxon>Bacteria</taxon>
        <taxon>Bacillati</taxon>
        <taxon>Actinomycetota</taxon>
        <taxon>Actinomycetes</taxon>
        <taxon>Micrococcales</taxon>
        <taxon>Micrococcaceae</taxon>
        <taxon>Arthrobacter</taxon>
    </lineage>
</organism>
<protein>
    <submittedName>
        <fullName evidence="2">DUF6286 domain-containing protein</fullName>
    </submittedName>
</protein>
<evidence type="ECO:0000256" key="1">
    <source>
        <dbReference type="SAM" id="Phobius"/>
    </source>
</evidence>
<feature type="transmembrane region" description="Helical" evidence="1">
    <location>
        <begin position="21"/>
        <end position="43"/>
    </location>
</feature>
<dbReference type="EMBL" id="JBHSCQ010000005">
    <property type="protein sequence ID" value="MFC4265005.1"/>
    <property type="molecule type" value="Genomic_DNA"/>
</dbReference>
<name>A0ABV8QXM8_9MICC</name>
<accession>A0ABV8QXM8</accession>
<keyword evidence="3" id="KW-1185">Reference proteome</keyword>
<keyword evidence="1" id="KW-0812">Transmembrane</keyword>